<evidence type="ECO:0000256" key="4">
    <source>
        <dbReference type="ARBA" id="ARBA00023004"/>
    </source>
</evidence>
<protein>
    <submittedName>
        <fullName evidence="8">Radical SAM protein</fullName>
    </submittedName>
</protein>
<gene>
    <name evidence="8" type="ORF">HMPREF0661_07065</name>
</gene>
<evidence type="ECO:0000256" key="2">
    <source>
        <dbReference type="ARBA" id="ARBA00022691"/>
    </source>
</evidence>
<evidence type="ECO:0000313" key="8">
    <source>
        <dbReference type="EMBL" id="KGF48048.1"/>
    </source>
</evidence>
<name>A0A096ALT2_9BACT</name>
<dbReference type="GO" id="GO:0051536">
    <property type="term" value="F:iron-sulfur cluster binding"/>
    <property type="evidence" value="ECO:0007669"/>
    <property type="project" value="UniProtKB-KW"/>
</dbReference>
<dbReference type="UniPathway" id="UPA00782"/>
<organism evidence="8 9">
    <name type="scientific">Prevotella melaninogenica DNF00666</name>
    <dbReference type="NCBI Taxonomy" id="1401073"/>
    <lineage>
        <taxon>Bacteria</taxon>
        <taxon>Pseudomonadati</taxon>
        <taxon>Bacteroidota</taxon>
        <taxon>Bacteroidia</taxon>
        <taxon>Bacteroidales</taxon>
        <taxon>Prevotellaceae</taxon>
        <taxon>Prevotella</taxon>
    </lineage>
</organism>
<evidence type="ECO:0000256" key="5">
    <source>
        <dbReference type="ARBA" id="ARBA00023014"/>
    </source>
</evidence>
<dbReference type="InterPro" id="IPR013785">
    <property type="entry name" value="Aldolase_TIM"/>
</dbReference>
<dbReference type="GO" id="GO:0046872">
    <property type="term" value="F:metal ion binding"/>
    <property type="evidence" value="ECO:0007669"/>
    <property type="project" value="UniProtKB-KW"/>
</dbReference>
<dbReference type="NCBIfam" id="TIGR04085">
    <property type="entry name" value="rSAM_more_4Fe4S"/>
    <property type="match status" value="1"/>
</dbReference>
<comment type="caution">
    <text evidence="8">The sequence shown here is derived from an EMBL/GenBank/DDBJ whole genome shotgun (WGS) entry which is preliminary data.</text>
</comment>
<evidence type="ECO:0000256" key="1">
    <source>
        <dbReference type="ARBA" id="ARBA00001966"/>
    </source>
</evidence>
<keyword evidence="4" id="KW-0408">Iron</keyword>
<comment type="similarity">
    <text evidence="6">Belongs to the radical SAM superfamily. Anaerobic sulfatase-maturating enzyme family.</text>
</comment>
<dbReference type="InterPro" id="IPR058240">
    <property type="entry name" value="rSAM_sf"/>
</dbReference>
<dbReference type="CDD" id="cd01335">
    <property type="entry name" value="Radical_SAM"/>
    <property type="match status" value="1"/>
</dbReference>
<sequence>MENKLKLSAYLFKNLYHIKRHQLGLFFSGRTAKNIFVSANTYNSVINEDFRHIDKNTMELLIKAKVLVPKEEDEFRSINIENQKILKKQRQYHSEHLYMSIQPTDKCQFACNYCGQEHNHAEISIDTIECLIKQIDIKLSAHDYQDMEIGWFGGEPLCALDKMRIINKHIKILTNKHKIKNLSHITTNGYILTPDVYRELKEQFNCRRIEITIDGDKEFHDKHRFTCSGKGTFVKLYNNLKSIVSSPYYDKTKCMITIRCNIDQSNIDGVIPLLHKLYNDGMQDKIRFYCACVVSWANNGAGDAKTWKIIGKKSTEYILYMLTHGFRTEILPHRSGPYICIGTMKESLMYDAYGNIYDCSETAYSTRYLGGPLHLGNIHNRGNKRKNSALATIPHMLLSGQIKQCKDCKYYPLCGGLCPLALYEKEPRCPMFIYNIEDRMLINAIYRLNHIK</sequence>
<dbReference type="Proteomes" id="UP000029578">
    <property type="component" value="Unassembled WGS sequence"/>
</dbReference>
<dbReference type="SUPFAM" id="SSF102114">
    <property type="entry name" value="Radical SAM enzymes"/>
    <property type="match status" value="1"/>
</dbReference>
<evidence type="ECO:0000313" key="9">
    <source>
        <dbReference type="Proteomes" id="UP000029578"/>
    </source>
</evidence>
<keyword evidence="3" id="KW-0479">Metal-binding</keyword>
<reference evidence="8 9" key="1">
    <citation type="submission" date="2014-07" db="EMBL/GenBank/DDBJ databases">
        <authorList>
            <person name="McCorrison J."/>
            <person name="Sanka R."/>
            <person name="Torralba M."/>
            <person name="Gillis M."/>
            <person name="Haft D.H."/>
            <person name="Methe B."/>
            <person name="Sutton G."/>
            <person name="Nelson K.E."/>
        </authorList>
    </citation>
    <scope>NUCLEOTIDE SEQUENCE [LARGE SCALE GENOMIC DNA]</scope>
    <source>
        <strain evidence="8 9">DNF00666</strain>
    </source>
</reference>
<dbReference type="InterPro" id="IPR007197">
    <property type="entry name" value="rSAM"/>
</dbReference>
<dbReference type="PANTHER" id="PTHR43273">
    <property type="entry name" value="ANAEROBIC SULFATASE-MATURATING ENZYME HOMOLOG ASLB-RELATED"/>
    <property type="match status" value="1"/>
</dbReference>
<comment type="cofactor">
    <cofactor evidence="1">
        <name>[4Fe-4S] cluster</name>
        <dbReference type="ChEBI" id="CHEBI:49883"/>
    </cofactor>
</comment>
<evidence type="ECO:0000256" key="6">
    <source>
        <dbReference type="ARBA" id="ARBA00023601"/>
    </source>
</evidence>
<dbReference type="SFLD" id="SFLDS00029">
    <property type="entry name" value="Radical_SAM"/>
    <property type="match status" value="1"/>
</dbReference>
<dbReference type="InterPro" id="IPR023885">
    <property type="entry name" value="4Fe4S-binding_SPASM_dom"/>
</dbReference>
<evidence type="ECO:0000259" key="7">
    <source>
        <dbReference type="Pfam" id="PF04055"/>
    </source>
</evidence>
<dbReference type="Gene3D" id="3.20.20.70">
    <property type="entry name" value="Aldolase class I"/>
    <property type="match status" value="1"/>
</dbReference>
<accession>A0A096ALT2</accession>
<dbReference type="SFLD" id="SFLDG01067">
    <property type="entry name" value="SPASM/twitch_domain_containing"/>
    <property type="match status" value="1"/>
</dbReference>
<keyword evidence="2" id="KW-0949">S-adenosyl-L-methionine</keyword>
<keyword evidence="5" id="KW-0411">Iron-sulfur</keyword>
<dbReference type="PANTHER" id="PTHR43273:SF3">
    <property type="entry name" value="ANAEROBIC SULFATASE-MATURATING ENZYME HOMOLOG ASLB-RELATED"/>
    <property type="match status" value="1"/>
</dbReference>
<proteinExistence type="inferred from homology"/>
<dbReference type="EMBL" id="JRNS01000366">
    <property type="protein sequence ID" value="KGF48048.1"/>
    <property type="molecule type" value="Genomic_DNA"/>
</dbReference>
<evidence type="ECO:0000256" key="3">
    <source>
        <dbReference type="ARBA" id="ARBA00022723"/>
    </source>
</evidence>
<dbReference type="InterPro" id="IPR023867">
    <property type="entry name" value="Sulphatase_maturase_rSAM"/>
</dbReference>
<dbReference type="RefSeq" id="WP_008446465.1">
    <property type="nucleotide sequence ID" value="NZ_JRNS01000366.1"/>
</dbReference>
<dbReference type="AlphaFoldDB" id="A0A096ALT2"/>
<dbReference type="GO" id="GO:0016491">
    <property type="term" value="F:oxidoreductase activity"/>
    <property type="evidence" value="ECO:0007669"/>
    <property type="project" value="InterPro"/>
</dbReference>
<feature type="domain" description="Radical SAM core" evidence="7">
    <location>
        <begin position="101"/>
        <end position="243"/>
    </location>
</feature>
<dbReference type="Pfam" id="PF04055">
    <property type="entry name" value="Radical_SAM"/>
    <property type="match status" value="1"/>
</dbReference>